<gene>
    <name evidence="6" type="ORF">SAMN04488026_101386</name>
</gene>
<evidence type="ECO:0000313" key="6">
    <source>
        <dbReference type="EMBL" id="SDJ19314.1"/>
    </source>
</evidence>
<evidence type="ECO:0000259" key="4">
    <source>
        <dbReference type="Pfam" id="PF01232"/>
    </source>
</evidence>
<evidence type="ECO:0000256" key="1">
    <source>
        <dbReference type="ARBA" id="ARBA00023002"/>
    </source>
</evidence>
<keyword evidence="7" id="KW-1185">Reference proteome</keyword>
<keyword evidence="1" id="KW-0560">Oxidoreductase</keyword>
<protein>
    <submittedName>
        <fullName evidence="6">Mannitol 2-dehydrogenase</fullName>
    </submittedName>
</protein>
<name>A0A1G8RQH0_9RHOB</name>
<evidence type="ECO:0000256" key="2">
    <source>
        <dbReference type="ARBA" id="ARBA00023027"/>
    </source>
</evidence>
<dbReference type="PRINTS" id="PR00084">
    <property type="entry name" value="MTLDHDRGNASE"/>
</dbReference>
<dbReference type="SUPFAM" id="SSF51735">
    <property type="entry name" value="NAD(P)-binding Rossmann-fold domains"/>
    <property type="match status" value="1"/>
</dbReference>
<dbReference type="SUPFAM" id="SSF48179">
    <property type="entry name" value="6-phosphogluconate dehydrogenase C-terminal domain-like"/>
    <property type="match status" value="1"/>
</dbReference>
<dbReference type="InterPro" id="IPR013118">
    <property type="entry name" value="Mannitol_DH_C"/>
</dbReference>
<dbReference type="Pfam" id="PF08125">
    <property type="entry name" value="Mannitol_dh_C"/>
    <property type="match status" value="1"/>
</dbReference>
<accession>A0A1G8RQH0</accession>
<proteinExistence type="inferred from homology"/>
<dbReference type="InterPro" id="IPR008927">
    <property type="entry name" value="6-PGluconate_DH-like_C_sf"/>
</dbReference>
<evidence type="ECO:0000259" key="5">
    <source>
        <dbReference type="Pfam" id="PF08125"/>
    </source>
</evidence>
<reference evidence="6 7" key="1">
    <citation type="submission" date="2016-10" db="EMBL/GenBank/DDBJ databases">
        <authorList>
            <person name="de Groot N.N."/>
        </authorList>
    </citation>
    <scope>NUCLEOTIDE SEQUENCE [LARGE SCALE GENOMIC DNA]</scope>
    <source>
        <strain evidence="6 7">DSM 25294</strain>
    </source>
</reference>
<dbReference type="InterPro" id="IPR036291">
    <property type="entry name" value="NAD(P)-bd_dom_sf"/>
</dbReference>
<dbReference type="InterPro" id="IPR023027">
    <property type="entry name" value="Mannitol_DH_CS"/>
</dbReference>
<dbReference type="GO" id="GO:0016616">
    <property type="term" value="F:oxidoreductase activity, acting on the CH-OH group of donors, NAD or NADP as acceptor"/>
    <property type="evidence" value="ECO:0007669"/>
    <property type="project" value="TreeGrafter"/>
</dbReference>
<dbReference type="OrthoDB" id="271711at2"/>
<dbReference type="InterPro" id="IPR050988">
    <property type="entry name" value="Mannitol_DH/Oxidoreductase"/>
</dbReference>
<comment type="similarity">
    <text evidence="3">Belongs to the mannitol dehydrogenase family. UxuB subfamily.</text>
</comment>
<dbReference type="PROSITE" id="PS00974">
    <property type="entry name" value="MANNITOL_DHGENASE"/>
    <property type="match status" value="1"/>
</dbReference>
<keyword evidence="2" id="KW-0520">NAD</keyword>
<evidence type="ECO:0000313" key="7">
    <source>
        <dbReference type="Proteomes" id="UP000199382"/>
    </source>
</evidence>
<dbReference type="InterPro" id="IPR013131">
    <property type="entry name" value="Mannitol_DH_N"/>
</dbReference>
<dbReference type="PANTHER" id="PTHR43362">
    <property type="entry name" value="MANNITOL DEHYDROGENASE DSF1-RELATED"/>
    <property type="match status" value="1"/>
</dbReference>
<organism evidence="6 7">
    <name type="scientific">Aliiruegeria lutimaris</name>
    <dbReference type="NCBI Taxonomy" id="571298"/>
    <lineage>
        <taxon>Bacteria</taxon>
        <taxon>Pseudomonadati</taxon>
        <taxon>Pseudomonadota</taxon>
        <taxon>Alphaproteobacteria</taxon>
        <taxon>Rhodobacterales</taxon>
        <taxon>Roseobacteraceae</taxon>
        <taxon>Aliiruegeria</taxon>
    </lineage>
</organism>
<dbReference type="STRING" id="571298.SAMN04488026_101386"/>
<dbReference type="EMBL" id="FNEK01000013">
    <property type="protein sequence ID" value="SDJ19314.1"/>
    <property type="molecule type" value="Genomic_DNA"/>
</dbReference>
<dbReference type="GO" id="GO:0019594">
    <property type="term" value="P:mannitol metabolic process"/>
    <property type="evidence" value="ECO:0007669"/>
    <property type="project" value="InterPro"/>
</dbReference>
<feature type="domain" description="Mannitol dehydrogenase C-terminal" evidence="5">
    <location>
        <begin position="286"/>
        <end position="475"/>
    </location>
</feature>
<evidence type="ECO:0000256" key="3">
    <source>
        <dbReference type="ARBA" id="ARBA00061451"/>
    </source>
</evidence>
<dbReference type="Pfam" id="PF01232">
    <property type="entry name" value="Mannitol_dh"/>
    <property type="match status" value="1"/>
</dbReference>
<dbReference type="Proteomes" id="UP000199382">
    <property type="component" value="Unassembled WGS sequence"/>
</dbReference>
<feature type="domain" description="Mannitol dehydrogenase N-terminal" evidence="4">
    <location>
        <begin position="28"/>
        <end position="277"/>
    </location>
</feature>
<dbReference type="RefSeq" id="WP_093153465.1">
    <property type="nucleotide sequence ID" value="NZ_FNEK01000013.1"/>
</dbReference>
<dbReference type="AlphaFoldDB" id="A0A1G8RQH0"/>
<dbReference type="InterPro" id="IPR013328">
    <property type="entry name" value="6PGD_dom2"/>
</dbReference>
<dbReference type="Gene3D" id="1.10.1040.10">
    <property type="entry name" value="N-(1-d-carboxylethyl)-l-norvaline Dehydrogenase, domain 2"/>
    <property type="match status" value="1"/>
</dbReference>
<sequence length="489" mass="53099">MKLNAQTLSQLDPRIAVPSYDRSQLKPGILHVGLGNFHRAHQAFYANQLLNTGGSPDWGILGAGVMPTDAAMRADLEAQDWLYSVTKQGAGTEEVEVSGVMCGFLPVEEGHGPIIEAMQNPDVRIVSLTVTEGGYYVSAETGGFNPEAPDIRADIASPDKPKTVFGAIVAGLKARRDAGQVPFTVMSCDNLPHNGNVTRSAVVGVARGQDGALADWIDANVAFPNAMVDRITPATTSERAAGLAEEYGLEDARPVFCEPFLQWVLEDNFTAGRPAFEEVGVQIVEDVTPYEHMKIRMLNGGHAIIAYPSALLGLTYAHEAMAHPLVSAFFDKVEREEIYNVVEAVPGATQPEYHAALQERFANPAIRDTIARLCFDGSNRQPKFIVPSVAENLAQGRSVPGLALESALWCRYCFGEGEQHQEIAANDPSWDRLTGLAREARDRPAAWLEMRDIYGDLAEKPDFRDAFAAALESLWSKGCEATLKAYLGL</sequence>
<dbReference type="PANTHER" id="PTHR43362:SF1">
    <property type="entry name" value="MANNITOL DEHYDROGENASE 2-RELATED"/>
    <property type="match status" value="1"/>
</dbReference>
<dbReference type="InterPro" id="IPR000669">
    <property type="entry name" value="Mannitol_DH"/>
</dbReference>
<dbReference type="Gene3D" id="3.40.50.720">
    <property type="entry name" value="NAD(P)-binding Rossmann-like Domain"/>
    <property type="match status" value="1"/>
</dbReference>
<dbReference type="FunFam" id="3.40.50.720:FF:000129">
    <property type="entry name" value="D-mannonate oxidoreductase"/>
    <property type="match status" value="1"/>
</dbReference>